<dbReference type="Proteomes" id="UP000003635">
    <property type="component" value="Unassembled WGS sequence"/>
</dbReference>
<organism evidence="2 3">
    <name type="scientific">Oceanicola granulosus (strain ATCC BAA-861 / DSM 15982 / KCTC 12143 / HTCC2516)</name>
    <dbReference type="NCBI Taxonomy" id="314256"/>
    <lineage>
        <taxon>Bacteria</taxon>
        <taxon>Pseudomonadati</taxon>
        <taxon>Pseudomonadota</taxon>
        <taxon>Alphaproteobacteria</taxon>
        <taxon>Rhodobacterales</taxon>
        <taxon>Roseobacteraceae</taxon>
        <taxon>Oceanicola</taxon>
    </lineage>
</organism>
<gene>
    <name evidence="2" type="ORF">OG2516_07178</name>
</gene>
<dbReference type="EMBL" id="AAOT01000031">
    <property type="protein sequence ID" value="EAR50309.1"/>
    <property type="molecule type" value="Genomic_DNA"/>
</dbReference>
<dbReference type="AlphaFoldDB" id="Q2CCC4"/>
<feature type="region of interest" description="Disordered" evidence="1">
    <location>
        <begin position="1"/>
        <end position="33"/>
    </location>
</feature>
<comment type="caution">
    <text evidence="2">The sequence shown here is derived from an EMBL/GenBank/DDBJ whole genome shotgun (WGS) entry which is preliminary data.</text>
</comment>
<sequence>MNDLFRFDFDEAEKVQIPPTPPRQEGVDKAPAKHAALADLANCDSEPGSLVWQLSHPSQMSLVARYMALDDTARDAFEERAAILEHDAGLPRPAAETLAFREVMQAYRDLDPTLGPS</sequence>
<name>Q2CCC4_OCEGH</name>
<feature type="compositionally biased region" description="Basic and acidic residues" evidence="1">
    <location>
        <begin position="1"/>
        <end position="14"/>
    </location>
</feature>
<keyword evidence="3" id="KW-1185">Reference proteome</keyword>
<accession>Q2CCC4</accession>
<reference evidence="2 3" key="1">
    <citation type="journal article" date="2010" name="J. Bacteriol.">
        <title>Genome sequences of Oceanicola granulosus HTCC2516(T) and Oceanicola batsensis HTCC2597(TDelta).</title>
        <authorList>
            <person name="Thrash J.C."/>
            <person name="Cho J.C."/>
            <person name="Vergin K.L."/>
            <person name="Giovannoni S.J."/>
        </authorList>
    </citation>
    <scope>NUCLEOTIDE SEQUENCE [LARGE SCALE GENOMIC DNA]</scope>
    <source>
        <strain evidence="3">ATCC BAA-861 / DSM 15982 / KCTC 12143 / HTCC2516</strain>
    </source>
</reference>
<evidence type="ECO:0000256" key="1">
    <source>
        <dbReference type="SAM" id="MobiDB-lite"/>
    </source>
</evidence>
<dbReference type="HOGENOM" id="CLU_2082405_0_0_5"/>
<protein>
    <submittedName>
        <fullName evidence="2">Uncharacterized protein</fullName>
    </submittedName>
</protein>
<dbReference type="OrthoDB" id="8265002at2"/>
<evidence type="ECO:0000313" key="3">
    <source>
        <dbReference type="Proteomes" id="UP000003635"/>
    </source>
</evidence>
<dbReference type="RefSeq" id="WP_007254961.1">
    <property type="nucleotide sequence ID" value="NZ_CH724107.1"/>
</dbReference>
<evidence type="ECO:0000313" key="2">
    <source>
        <dbReference type="EMBL" id="EAR50309.1"/>
    </source>
</evidence>
<proteinExistence type="predicted"/>